<protein>
    <recommendedName>
        <fullName evidence="3">ATP-dependent RecD2 DNA helicase</fullName>
        <ecNumber evidence="3">5.6.2.3</ecNumber>
    </recommendedName>
    <alternativeName>
        <fullName evidence="3">DNA 5'-3' helicase subunit RecD2</fullName>
    </alternativeName>
</protein>
<keyword evidence="3" id="KW-0347">Helicase</keyword>
<comment type="catalytic activity">
    <reaction evidence="3">
        <text>ATP + H2O = ADP + phosphate + H(+)</text>
        <dbReference type="Rhea" id="RHEA:13065"/>
        <dbReference type="ChEBI" id="CHEBI:15377"/>
        <dbReference type="ChEBI" id="CHEBI:15378"/>
        <dbReference type="ChEBI" id="CHEBI:30616"/>
        <dbReference type="ChEBI" id="CHEBI:43474"/>
        <dbReference type="ChEBI" id="CHEBI:456216"/>
        <dbReference type="EC" id="5.6.2.3"/>
    </reaction>
</comment>
<dbReference type="Proteomes" id="UP001519271">
    <property type="component" value="Unassembled WGS sequence"/>
</dbReference>
<dbReference type="SMART" id="SM00278">
    <property type="entry name" value="HhH1"/>
    <property type="match status" value="3"/>
</dbReference>
<dbReference type="PANTHER" id="PTHR43788:SF6">
    <property type="entry name" value="DNA HELICASE B"/>
    <property type="match status" value="1"/>
</dbReference>
<dbReference type="Pfam" id="PF23139">
    <property type="entry name" value="OB_YrrC"/>
    <property type="match status" value="1"/>
</dbReference>
<gene>
    <name evidence="3" type="primary">recD2</name>
    <name evidence="6" type="ORF">J2Z34_003064</name>
</gene>
<dbReference type="EMBL" id="JAGGKC010000032">
    <property type="protein sequence ID" value="MBP1920551.1"/>
    <property type="molecule type" value="Genomic_DNA"/>
</dbReference>
<dbReference type="SUPFAM" id="SSF47781">
    <property type="entry name" value="RuvA domain 2-like"/>
    <property type="match status" value="1"/>
</dbReference>
<dbReference type="SMART" id="SM00382">
    <property type="entry name" value="AAA"/>
    <property type="match status" value="1"/>
</dbReference>
<dbReference type="Gene3D" id="1.10.10.2220">
    <property type="match status" value="1"/>
</dbReference>
<keyword evidence="3" id="KW-0413">Isomerase</keyword>
<dbReference type="Gene3D" id="1.10.150.20">
    <property type="entry name" value="5' to 3' exonuclease, C-terminal subdomain"/>
    <property type="match status" value="1"/>
</dbReference>
<dbReference type="Pfam" id="PF18335">
    <property type="entry name" value="SH3_13"/>
    <property type="match status" value="1"/>
</dbReference>
<dbReference type="CDD" id="cd18809">
    <property type="entry name" value="SF1_C_RecD"/>
    <property type="match status" value="1"/>
</dbReference>
<evidence type="ECO:0000259" key="4">
    <source>
        <dbReference type="SMART" id="SM00278"/>
    </source>
</evidence>
<dbReference type="InterPro" id="IPR010994">
    <property type="entry name" value="RuvA_2-like"/>
</dbReference>
<comment type="function">
    <text evidence="3">DNA-dependent ATPase and ATP-dependent 5'-3' DNA helicase. Has no activity on blunt DNA or DNA with 3'-overhangs, requires at least 10 bases of 5'-ssDNA for helicase activity.</text>
</comment>
<dbReference type="InterPro" id="IPR006345">
    <property type="entry name" value="RecD2"/>
</dbReference>
<dbReference type="EC" id="5.6.2.3" evidence="3"/>
<organism evidence="6 7">
    <name type="scientific">Youngiibacter multivorans</name>
    <dbReference type="NCBI Taxonomy" id="937251"/>
    <lineage>
        <taxon>Bacteria</taxon>
        <taxon>Bacillati</taxon>
        <taxon>Bacillota</taxon>
        <taxon>Clostridia</taxon>
        <taxon>Eubacteriales</taxon>
        <taxon>Clostridiaceae</taxon>
        <taxon>Youngiibacter</taxon>
    </lineage>
</organism>
<dbReference type="InterPro" id="IPR027785">
    <property type="entry name" value="UvrD-like_helicase_C"/>
</dbReference>
<dbReference type="Gene3D" id="2.30.30.940">
    <property type="match status" value="1"/>
</dbReference>
<feature type="binding site" evidence="3">
    <location>
        <begin position="351"/>
        <end position="355"/>
    </location>
    <ligand>
        <name>ATP</name>
        <dbReference type="ChEBI" id="CHEBI:30616"/>
    </ligand>
</feature>
<comment type="similarity">
    <text evidence="3">Belongs to the RecD family. RecD2 subfamily.</text>
</comment>
<dbReference type="InterPro" id="IPR050534">
    <property type="entry name" value="Coronavir_polyprotein_1ab"/>
</dbReference>
<dbReference type="Pfam" id="PF14520">
    <property type="entry name" value="HHH_5"/>
    <property type="match status" value="1"/>
</dbReference>
<dbReference type="InterPro" id="IPR003583">
    <property type="entry name" value="Hlx-hairpin-Hlx_DNA-bd_motif"/>
</dbReference>
<reference evidence="6 7" key="1">
    <citation type="submission" date="2021-03" db="EMBL/GenBank/DDBJ databases">
        <title>Genomic Encyclopedia of Type Strains, Phase IV (KMG-IV): sequencing the most valuable type-strain genomes for metagenomic binning, comparative biology and taxonomic classification.</title>
        <authorList>
            <person name="Goeker M."/>
        </authorList>
    </citation>
    <scope>NUCLEOTIDE SEQUENCE [LARGE SCALE GENOMIC DNA]</scope>
    <source>
        <strain evidence="6 7">DSM 6139</strain>
    </source>
</reference>
<dbReference type="InterPro" id="IPR041451">
    <property type="entry name" value="RecD2_SH13"/>
</dbReference>
<feature type="domain" description="Helix-hairpin-helix DNA-binding motif class 1" evidence="4">
    <location>
        <begin position="188"/>
        <end position="207"/>
    </location>
</feature>
<evidence type="ECO:0000256" key="3">
    <source>
        <dbReference type="HAMAP-Rule" id="MF_01488"/>
    </source>
</evidence>
<dbReference type="Pfam" id="PF13245">
    <property type="entry name" value="AAA_19"/>
    <property type="match status" value="1"/>
</dbReference>
<evidence type="ECO:0000313" key="6">
    <source>
        <dbReference type="EMBL" id="MBP1920551.1"/>
    </source>
</evidence>
<comment type="caution">
    <text evidence="6">The sequence shown here is derived from an EMBL/GenBank/DDBJ whole genome shotgun (WGS) entry which is preliminary data.</text>
</comment>
<keyword evidence="3 6" id="KW-0378">Hydrolase</keyword>
<dbReference type="CDD" id="cd17933">
    <property type="entry name" value="DEXSc_RecD-like"/>
    <property type="match status" value="1"/>
</dbReference>
<keyword evidence="1 3" id="KW-0547">Nucleotide-binding</keyword>
<dbReference type="SUPFAM" id="SSF52540">
    <property type="entry name" value="P-loop containing nucleoside triphosphate hydrolases"/>
    <property type="match status" value="1"/>
</dbReference>
<dbReference type="GO" id="GO:0008854">
    <property type="term" value="F:exodeoxyribonuclease V activity"/>
    <property type="evidence" value="ECO:0007669"/>
    <property type="project" value="UniProtKB-EC"/>
</dbReference>
<dbReference type="PANTHER" id="PTHR43788">
    <property type="entry name" value="DNA2/NAM7 HELICASE FAMILY MEMBER"/>
    <property type="match status" value="1"/>
</dbReference>
<accession>A0ABS4G7L8</accession>
<dbReference type="InterPro" id="IPR055446">
    <property type="entry name" value="RecD2_N_OB"/>
</dbReference>
<dbReference type="NCBIfam" id="TIGR01448">
    <property type="entry name" value="recD_rel"/>
    <property type="match status" value="1"/>
</dbReference>
<dbReference type="Pfam" id="PF14490">
    <property type="entry name" value="HHH_RecD2"/>
    <property type="match status" value="1"/>
</dbReference>
<dbReference type="HAMAP" id="MF_01488">
    <property type="entry name" value="RecD2"/>
    <property type="match status" value="1"/>
</dbReference>
<name>A0ABS4G7L8_9CLOT</name>
<keyword evidence="7" id="KW-1185">Reference proteome</keyword>
<feature type="domain" description="Helix-hairpin-helix DNA-binding motif class 1" evidence="4">
    <location>
        <begin position="124"/>
        <end position="143"/>
    </location>
</feature>
<keyword evidence="2 3" id="KW-0067">ATP-binding</keyword>
<dbReference type="Gene3D" id="3.40.50.300">
    <property type="entry name" value="P-loop containing nucleotide triphosphate hydrolases"/>
    <property type="match status" value="2"/>
</dbReference>
<proteinExistence type="inferred from homology"/>
<dbReference type="Pfam" id="PF13538">
    <property type="entry name" value="UvrD_C_2"/>
    <property type="match status" value="1"/>
</dbReference>
<evidence type="ECO:0000259" key="5">
    <source>
        <dbReference type="SMART" id="SM00382"/>
    </source>
</evidence>
<sequence length="755" mass="84681">MKWKEGELMDVLEGTVRDIVFQNEENAYCVLRVEDAKSLHTAVGIFPFVSPGQTLKLKGEWLNHATFGKQFKCTEYEEILPNSLLGIEKYLASGAISGIGPATAKKLVEKFGSKIFDIMENEPEKLMELEGIGKKKVEMISASYQKGREVRNIMVFMQSYGVTPKQALKIYRVFGADSIRRVKENPYVLSEEIPTIGFKTADRIARNLGIMTDSPFRIQSGIKYLVNEFCSQGNTCMPKDMLVAKGIESLEVNEDLIEANLVHSIMENRLVLEKVDGIDSVFTLPYLYSEASITKRILALSLQGVKEMKADVASHIEWFEKANGIAFHEKQKEAIEGAITNGIEIITGGPGTGKTTIIKCILEIFEKEGRKVIMGAPTGRAAKRMSEATGRESKTIHRLLELGVSDEGEEDFEMEEASSLNCDVVIIDEASMIDVMLMNNLLKSISPGTRLILVGDADQLPSVGPGRVLEDLIESGAFKVVKLEYIYRQGKESYITINAHRINSGMMPFLNVKDSDFFFIESEGPEDSLEKVIDLILNRLPGFNRSWDRIRDFQVLSPMKKGDLGVLNLNEVLQNVLNSKGKKNKFTDFRIGDKVMQTKNNYMIKWTRNPDPIFEGDGGQGVFNGDIGYVVRIDEEDEKVTVIFDDERYVTYESGELEELELAYAVTIHKSQGSEFKVVVIPVFMGPPLLMSRNLIYTAVTRARQLLVLVGSKRALNYMVSNTRTFERHTSLKYRIKSILEYGLIDSGGGQDIVR</sequence>
<dbReference type="InterPro" id="IPR003593">
    <property type="entry name" value="AAA+_ATPase"/>
</dbReference>
<keyword evidence="3" id="KW-0238">DNA-binding</keyword>
<feature type="domain" description="Helix-hairpin-helix DNA-binding motif class 1" evidence="4">
    <location>
        <begin position="89"/>
        <end position="110"/>
    </location>
</feature>
<dbReference type="InterPro" id="IPR027417">
    <property type="entry name" value="P-loop_NTPase"/>
</dbReference>
<evidence type="ECO:0000256" key="1">
    <source>
        <dbReference type="ARBA" id="ARBA00022741"/>
    </source>
</evidence>
<evidence type="ECO:0000313" key="7">
    <source>
        <dbReference type="Proteomes" id="UP001519271"/>
    </source>
</evidence>
<feature type="domain" description="AAA+ ATPase" evidence="5">
    <location>
        <begin position="340"/>
        <end position="458"/>
    </location>
</feature>
<dbReference type="InterPro" id="IPR029493">
    <property type="entry name" value="RecD2-like_HHH"/>
</dbReference>
<evidence type="ECO:0000256" key="2">
    <source>
        <dbReference type="ARBA" id="ARBA00022840"/>
    </source>
</evidence>